<name>A0ABY8VWF5_9MYCO</name>
<dbReference type="Proteomes" id="UP001236585">
    <property type="component" value="Chromosome"/>
</dbReference>
<keyword evidence="1" id="KW-1133">Transmembrane helix</keyword>
<gene>
    <name evidence="2" type="ORF">PT015_00090</name>
</gene>
<keyword evidence="1" id="KW-0472">Membrane</keyword>
<sequence>MASKDNRAGAFAVAVVAVGMVIGGLNSWAHIDYCGGRVMHPGETCPNSSSRPHKSWLNDYDHQRARNHRLAVAMTGGGCAMLVFAGSVWVFSRRSVQRRTDGGDQTPRG</sequence>
<dbReference type="RefSeq" id="WP_285187947.1">
    <property type="nucleotide sequence ID" value="NZ_CP126981.1"/>
</dbReference>
<evidence type="ECO:0000313" key="3">
    <source>
        <dbReference type="Proteomes" id="UP001236585"/>
    </source>
</evidence>
<feature type="transmembrane region" description="Helical" evidence="1">
    <location>
        <begin position="12"/>
        <end position="31"/>
    </location>
</feature>
<organism evidence="2 3">
    <name type="scientific">Candidatus Mycobacterium wuenschmannii</name>
    <dbReference type="NCBI Taxonomy" id="3027808"/>
    <lineage>
        <taxon>Bacteria</taxon>
        <taxon>Bacillati</taxon>
        <taxon>Actinomycetota</taxon>
        <taxon>Actinomycetes</taxon>
        <taxon>Mycobacteriales</taxon>
        <taxon>Mycobacteriaceae</taxon>
        <taxon>Mycobacterium</taxon>
    </lineage>
</organism>
<protein>
    <recommendedName>
        <fullName evidence="4">Transmembrane protein</fullName>
    </recommendedName>
</protein>
<keyword evidence="3" id="KW-1185">Reference proteome</keyword>
<feature type="transmembrane region" description="Helical" evidence="1">
    <location>
        <begin position="70"/>
        <end position="91"/>
    </location>
</feature>
<evidence type="ECO:0008006" key="4">
    <source>
        <dbReference type="Google" id="ProtNLM"/>
    </source>
</evidence>
<accession>A0ABY8VWF5</accession>
<dbReference type="EMBL" id="CP126981">
    <property type="protein sequence ID" value="WIM87979.1"/>
    <property type="molecule type" value="Genomic_DNA"/>
</dbReference>
<keyword evidence="1" id="KW-0812">Transmembrane</keyword>
<evidence type="ECO:0000256" key="1">
    <source>
        <dbReference type="SAM" id="Phobius"/>
    </source>
</evidence>
<reference evidence="2 3" key="1">
    <citation type="journal article" date="2023" name="Microbiol. Resour. Announc.">
        <title>Complete Genome Sequence of Mycobacterium wuenschmanii, a novel Nontuberculous Mycobacterium Isolated from a captive population of Amazon Milk Frogs.</title>
        <authorList>
            <person name="Hicks J."/>
            <person name="Zeineldin M."/>
            <person name="Ward H."/>
            <person name="Wuenschmann A."/>
            <person name="Camp P."/>
            <person name="Farrell D."/>
            <person name="Lehman K."/>
            <person name="Thacker T."/>
            <person name="Cuthbert E."/>
        </authorList>
    </citation>
    <scope>NUCLEOTIDE SEQUENCE [LARGE SCALE GENOMIC DNA]</scope>
    <source>
        <strain evidence="2 3">Wuenschmanii</strain>
    </source>
</reference>
<evidence type="ECO:0000313" key="2">
    <source>
        <dbReference type="EMBL" id="WIM87979.1"/>
    </source>
</evidence>
<proteinExistence type="predicted"/>